<dbReference type="SMART" id="SM00089">
    <property type="entry name" value="PKD"/>
    <property type="match status" value="1"/>
</dbReference>
<feature type="domain" description="PKD" evidence="1">
    <location>
        <begin position="1111"/>
        <end position="1197"/>
    </location>
</feature>
<proteinExistence type="predicted"/>
<dbReference type="GO" id="GO:0008374">
    <property type="term" value="F:O-acyltransferase activity"/>
    <property type="evidence" value="ECO:0007669"/>
    <property type="project" value="InterPro"/>
</dbReference>
<dbReference type="InterPro" id="IPR035986">
    <property type="entry name" value="PKD_dom_sf"/>
</dbReference>
<gene>
    <name evidence="2" type="ORF">MBAV_002434</name>
</gene>
<accession>A0A0F3GU76</accession>
<dbReference type="Proteomes" id="UP000033423">
    <property type="component" value="Unassembled WGS sequence"/>
</dbReference>
<dbReference type="SUPFAM" id="SSF53474">
    <property type="entry name" value="alpha/beta-Hydrolases"/>
    <property type="match status" value="1"/>
</dbReference>
<dbReference type="InterPro" id="IPR024361">
    <property type="entry name" value="BACON"/>
</dbReference>
<evidence type="ECO:0000313" key="3">
    <source>
        <dbReference type="Proteomes" id="UP000033423"/>
    </source>
</evidence>
<comment type="caution">
    <text evidence="2">The sequence shown here is derived from an EMBL/GenBank/DDBJ whole genome shotgun (WGS) entry which is preliminary data.</text>
</comment>
<dbReference type="InterPro" id="IPR003386">
    <property type="entry name" value="LACT/PDAT_acylTrfase"/>
</dbReference>
<dbReference type="Gene3D" id="2.60.40.10">
    <property type="entry name" value="Immunoglobulins"/>
    <property type="match status" value="3"/>
</dbReference>
<dbReference type="PROSITE" id="PS50093">
    <property type="entry name" value="PKD"/>
    <property type="match status" value="1"/>
</dbReference>
<dbReference type="Gene3D" id="3.40.50.1820">
    <property type="entry name" value="alpha/beta hydrolase"/>
    <property type="match status" value="1"/>
</dbReference>
<dbReference type="Pfam" id="PF13004">
    <property type="entry name" value="BACON"/>
    <property type="match status" value="1"/>
</dbReference>
<dbReference type="InterPro" id="IPR013783">
    <property type="entry name" value="Ig-like_fold"/>
</dbReference>
<dbReference type="Pfam" id="PF02450">
    <property type="entry name" value="LCAT"/>
    <property type="match status" value="1"/>
</dbReference>
<dbReference type="EMBL" id="LACI01001053">
    <property type="protein sequence ID" value="KJU85372.1"/>
    <property type="molecule type" value="Genomic_DNA"/>
</dbReference>
<organism evidence="2 3">
    <name type="scientific">Candidatus Magnetobacterium bavaricum</name>
    <dbReference type="NCBI Taxonomy" id="29290"/>
    <lineage>
        <taxon>Bacteria</taxon>
        <taxon>Pseudomonadati</taxon>
        <taxon>Nitrospirota</taxon>
        <taxon>Thermodesulfovibrionia</taxon>
        <taxon>Thermodesulfovibrionales</taxon>
        <taxon>Candidatus Magnetobacteriaceae</taxon>
        <taxon>Candidatus Magnetobacterium</taxon>
    </lineage>
</organism>
<dbReference type="SUPFAM" id="SSF49299">
    <property type="entry name" value="PKD domain"/>
    <property type="match status" value="1"/>
</dbReference>
<evidence type="ECO:0000259" key="1">
    <source>
        <dbReference type="PROSITE" id="PS50093"/>
    </source>
</evidence>
<evidence type="ECO:0000313" key="2">
    <source>
        <dbReference type="EMBL" id="KJU85372.1"/>
    </source>
</evidence>
<dbReference type="Pfam" id="PF00801">
    <property type="entry name" value="PKD"/>
    <property type="match status" value="1"/>
</dbReference>
<reference evidence="2 3" key="1">
    <citation type="submission" date="2015-02" db="EMBL/GenBank/DDBJ databases">
        <title>Single-cell genomics of uncultivated deep-branching MTB reveals a conserved set of magnetosome genes.</title>
        <authorList>
            <person name="Kolinko S."/>
            <person name="Richter M."/>
            <person name="Glockner F.O."/>
            <person name="Brachmann A."/>
            <person name="Schuler D."/>
        </authorList>
    </citation>
    <scope>NUCLEOTIDE SEQUENCE [LARGE SCALE GENOMIC DNA]</scope>
    <source>
        <strain evidence="2">TM-1</strain>
    </source>
</reference>
<sequence length="1235" mass="134283">MKAIHDMKRQMQQSVASVLSVRTLLALMLLAVIGAMCLGGAAYADSVGLSRFTDNKDGSMTDTYSSNKLQWKKNANDCSAVNFADATTCVNKLVGGWRVPNIQELYSLCREDGSTEGLDRIIKLGGIWHPCNGRQVSNLVSLFQSAGFTDVQNSFYWSSTSGNDSIMCKDANITCNWGISMNGGNVFPIDIFTSGDGTSFNTYVWPVRDASTPTPTCTYTLDTQGKNFSADGGTGSVKVTTNTGCKWTATSSSDSWSWLQVTSGGSGTGNGTVGYTVAANTGGIPREGTITIEDKKFTVKQEGKATPAQVKLTVTKQGTGNGKVIARGCKMDWVTGMGSCNIGDTIDIQVFEYADSKFAGWGGDCSILLVGKTCTVKMSEAKNVVVTFDKVSASLRQISGYVKYNGNPQSGVNVELWRGDDLIFLERSDPTRNDGAYSFQNISAGSYVLSALSPDKSKIALGFVSITNTNRNLNIDMEPNGKPLIYLPGVMGSVAKGKSLHDGIGTMNVTAKLPKNRCSHPDQLDVLDPRIITGTSYILTPTVDFAGFKAFFEDNKFTVYPVPYDWRLSLDEAACPGGKQPWEYYLKPMIDVVKKVTGYKKVYVVGHSMGGLMTRTYIQSEKYDNDIEKFVMLGTPNKGSANSYFIWEGGDPSLADSLIADFTTDLWSQMYYNATMDNCSIMKGINCYRSPKFKNKSAIKDFIRNDVKGLGNLFPTYDFLKVKGASYTTSAKGYRNSFLNNLNSDGNIARMNETCQIGNSSICVPTALFMTYVEDTIEYINVKRDCSDYAALYEDGCPYDPWSLNPSYESEVFVDKIGDSTVVAKKAKEPFNNSKGLPSIGYYTGDFGTHGTMPANKNLQKLVYSYLIGCGIDPNKPDLCQLIQPTPKDAKRDTVPTTTLGFYLTGGVQPYMTDPQKRTEGLNFTTNEVEENIPDTTLYLGDASSSISINNPINGTYSVDLKGNTGLFTVEAYSLNLSNGSEVKTTKNGFYTNGTFTLSLTLDTNSEVLTITSKIAPPTDVKAQKNSGKARLTWTPSATADVIGYNIYGKTFDQEDFTLLASTGKDITSFDTDNDWASTDTATVWYYVVTAFDADFTESLWDTTAESTNPINADFKASSTTVAVNTPVTFSDLSTGNIVSWQWDFENDGTIDSTSQNPTHTYTAPGTYSVNLYVKDSEGKTDYDSKGVYITVTSATSTGVTRGNKVDLNGDGKADIVWRDTTTGDVAAWLMDGTA</sequence>
<dbReference type="SUPFAM" id="SSF49478">
    <property type="entry name" value="Cna protein B-type domain"/>
    <property type="match status" value="1"/>
</dbReference>
<dbReference type="CDD" id="cd14948">
    <property type="entry name" value="BACON"/>
    <property type="match status" value="1"/>
</dbReference>
<dbReference type="InterPro" id="IPR029058">
    <property type="entry name" value="AB_hydrolase_fold"/>
</dbReference>
<protein>
    <submittedName>
        <fullName evidence="2">Secreted protein containing PKD domain protein</fullName>
    </submittedName>
</protein>
<feature type="non-terminal residue" evidence="2">
    <location>
        <position position="1235"/>
    </location>
</feature>
<name>A0A0F3GU76_9BACT</name>
<dbReference type="InterPro" id="IPR011460">
    <property type="entry name" value="Lcl_C"/>
</dbReference>
<dbReference type="AlphaFoldDB" id="A0A0F3GU76"/>
<dbReference type="FunFam" id="2.60.40.10:FF:000270">
    <property type="entry name" value="Cell surface protein"/>
    <property type="match status" value="1"/>
</dbReference>
<dbReference type="GO" id="GO:0006629">
    <property type="term" value="P:lipid metabolic process"/>
    <property type="evidence" value="ECO:0007669"/>
    <property type="project" value="InterPro"/>
</dbReference>
<dbReference type="CDD" id="cd00146">
    <property type="entry name" value="PKD"/>
    <property type="match status" value="1"/>
</dbReference>
<dbReference type="InterPro" id="IPR022409">
    <property type="entry name" value="PKD/Chitinase_dom"/>
</dbReference>
<keyword evidence="3" id="KW-1185">Reference proteome</keyword>
<dbReference type="InterPro" id="IPR000601">
    <property type="entry name" value="PKD_dom"/>
</dbReference>
<dbReference type="Pfam" id="PF07603">
    <property type="entry name" value="Lcl_C"/>
    <property type="match status" value="1"/>
</dbReference>